<evidence type="ECO:0000313" key="2">
    <source>
        <dbReference type="EMBL" id="KAF9891172.1"/>
    </source>
</evidence>
<dbReference type="AlphaFoldDB" id="A0AAD4CRM2"/>
<reference evidence="2" key="2">
    <citation type="submission" date="2020-02" db="EMBL/GenBank/DDBJ databases">
        <authorList>
            <person name="Gilchrist C.L.M."/>
            <person name="Chooi Y.-H."/>
        </authorList>
    </citation>
    <scope>NUCLEOTIDE SEQUENCE</scope>
    <source>
        <strain evidence="2">MST-FP2251</strain>
    </source>
</reference>
<keyword evidence="3" id="KW-1185">Reference proteome</keyword>
<evidence type="ECO:0000313" key="3">
    <source>
        <dbReference type="Proteomes" id="UP001194746"/>
    </source>
</evidence>
<protein>
    <submittedName>
        <fullName evidence="2">Phosphotransferase enzyme</fullName>
    </submittedName>
</protein>
<feature type="region of interest" description="Disordered" evidence="1">
    <location>
        <begin position="1"/>
        <end position="52"/>
    </location>
</feature>
<dbReference type="PANTHER" id="PTHR36091">
    <property type="entry name" value="ALTERED INHERITANCE OF MITOCHONDRIA PROTEIN 9, MITOCHONDRIAL"/>
    <property type="match status" value="1"/>
</dbReference>
<proteinExistence type="predicted"/>
<dbReference type="PANTHER" id="PTHR36091:SF2">
    <property type="entry name" value="AMINOGLYCOSIDE PHOSPHOTRANSFERASE DOMAIN-CONTAINING PROTEIN"/>
    <property type="match status" value="1"/>
</dbReference>
<dbReference type="Proteomes" id="UP001194746">
    <property type="component" value="Unassembled WGS sequence"/>
</dbReference>
<gene>
    <name evidence="2" type="primary">AIM9_1</name>
    <name evidence="2" type="ORF">FE257_004736</name>
</gene>
<evidence type="ECO:0000256" key="1">
    <source>
        <dbReference type="SAM" id="MobiDB-lite"/>
    </source>
</evidence>
<dbReference type="GO" id="GO:0005739">
    <property type="term" value="C:mitochondrion"/>
    <property type="evidence" value="ECO:0007669"/>
    <property type="project" value="TreeGrafter"/>
</dbReference>
<accession>A0AAD4CRM2</accession>
<name>A0AAD4CRM2_ASPNN</name>
<dbReference type="EMBL" id="VCAU01000020">
    <property type="protein sequence ID" value="KAF9891172.1"/>
    <property type="molecule type" value="Genomic_DNA"/>
</dbReference>
<dbReference type="InterPro" id="IPR051035">
    <property type="entry name" value="Mito_inheritance_9"/>
</dbReference>
<reference evidence="2" key="1">
    <citation type="journal article" date="2019" name="Beilstein J. Org. Chem.">
        <title>Nanangenines: drimane sesquiterpenoids as the dominant metabolite cohort of a novel Australian fungus, Aspergillus nanangensis.</title>
        <authorList>
            <person name="Lacey H.J."/>
            <person name="Gilchrist C.L.M."/>
            <person name="Crombie A."/>
            <person name="Kalaitzis J.A."/>
            <person name="Vuong D."/>
            <person name="Rutledge P.J."/>
            <person name="Turner P."/>
            <person name="Pitt J.I."/>
            <person name="Lacey E."/>
            <person name="Chooi Y.H."/>
            <person name="Piggott A.M."/>
        </authorList>
    </citation>
    <scope>NUCLEOTIDE SEQUENCE</scope>
    <source>
        <strain evidence="2">MST-FP2251</strain>
    </source>
</reference>
<organism evidence="2 3">
    <name type="scientific">Aspergillus nanangensis</name>
    <dbReference type="NCBI Taxonomy" id="2582783"/>
    <lineage>
        <taxon>Eukaryota</taxon>
        <taxon>Fungi</taxon>
        <taxon>Dikarya</taxon>
        <taxon>Ascomycota</taxon>
        <taxon>Pezizomycotina</taxon>
        <taxon>Eurotiomycetes</taxon>
        <taxon>Eurotiomycetidae</taxon>
        <taxon>Eurotiales</taxon>
        <taxon>Aspergillaceae</taxon>
        <taxon>Aspergillus</taxon>
        <taxon>Aspergillus subgen. Circumdati</taxon>
    </lineage>
</organism>
<comment type="caution">
    <text evidence="2">The sequence shown here is derived from an EMBL/GenBank/DDBJ whole genome shotgun (WGS) entry which is preliminary data.</text>
</comment>
<sequence length="133" mass="14447">MPTPVPIRDDETGAYNMRDLDGLEWNTGGDEVASGSVPSNGGAPSSPPIQYSDGVVQETLDLDSRQREADIVMEQMRHALGVDVLGWVSNSEYEAVKELAGEMKARMLEAAKTAEGITGVRDHFPFDDFDEST</sequence>